<reference evidence="7 8" key="1">
    <citation type="journal article" date="2021" name="Sci. Rep.">
        <title>The genome of the diatom Chaetoceros tenuissimus carries an ancient integrated fragment of an extant virus.</title>
        <authorList>
            <person name="Hongo Y."/>
            <person name="Kimura K."/>
            <person name="Takaki Y."/>
            <person name="Yoshida Y."/>
            <person name="Baba S."/>
            <person name="Kobayashi G."/>
            <person name="Nagasaki K."/>
            <person name="Hano T."/>
            <person name="Tomaru Y."/>
        </authorList>
    </citation>
    <scope>NUCLEOTIDE SEQUENCE [LARGE SCALE GENOMIC DNA]</scope>
    <source>
        <strain evidence="7 8">NIES-3715</strain>
    </source>
</reference>
<evidence type="ECO:0000256" key="1">
    <source>
        <dbReference type="ARBA" id="ARBA00022723"/>
    </source>
</evidence>
<dbReference type="InterPro" id="IPR011990">
    <property type="entry name" value="TPR-like_helical_dom_sf"/>
</dbReference>
<feature type="region of interest" description="Disordered" evidence="5">
    <location>
        <begin position="1"/>
        <end position="25"/>
    </location>
</feature>
<dbReference type="SUPFAM" id="SSF48452">
    <property type="entry name" value="TPR-like"/>
    <property type="match status" value="1"/>
</dbReference>
<dbReference type="EMBL" id="BLLK01000040">
    <property type="protein sequence ID" value="GFH50818.1"/>
    <property type="molecule type" value="Genomic_DNA"/>
</dbReference>
<dbReference type="AlphaFoldDB" id="A0AAD3CRZ3"/>
<evidence type="ECO:0000256" key="4">
    <source>
        <dbReference type="PROSITE-ProRule" id="PRU00134"/>
    </source>
</evidence>
<sequence length="847" mass="97451">MSSNNPFLQEQEKETLEPIDEDDPSVKNNQLLQRIIRHRDIAKQYDLNELFELLDELLPALAGSSRKHIKIAQNLYKVATTISAENMTKLQLDISFKKYLDEMNKKFEFDNDSEYHSNLTLLLGPDGLFDMMHKSYAAQEVMIRGMQRNAKDIIDIERDFERTNPLEKLRNKEQGYITMTRKNIENAETADELAKKAFARKRFWTAEYFWNKALEFDPSNVKYYSNLSCVLKILGRYLRSLTVGYGKIAQDYLEKAVSTAEQGIKLDPTWERSFQRGAEAYFAMHSHEYSMKILNLLKPAFDHVEEPSQKLYALRDKAKLHASQWFKLFRTDGNHSIPKYILNAVFVVKLEVSKACEMCYNSKRSNPPTAQELEQAGDDIYDSLMLMLAALQRMYTKRAQYHKEAKAQKFVPIHYQIHLRQIAKTVPLEVLLHSQKLLDLILMEKPNMFWGLECLDRLNVEYLDFKAIDPTENDKNEDNSFNELLARATGSCDMGMESIQNVMEMTSGKDADSKDPDMAMHHLCAFTMTILDRLVSSTKYPELIGNANEKILLFNSNNVAMVKGGEFIGKVTKGAMGLDAFKRDGDATQFFRFIDNKGALKAVATECYQSSDPGNWIQKLMCMISPFQWATFDLGDCVYVFYQYGLNTIDGKHLGLRLHDEKDDSTDPIDTYVATIIGNIIQGYFDYMPREDESGEPSEESMLIMGCLQKSAFGNFLFSDSLSWDAKEIISYKDIVIKGLAKWKKASKNKKSAHRWSAMDEEEQDSLKHLKPLSKVELFEKRLNEEQPKKDIHTVTAIPECASCGDRAVQHKCPCKLVYYCCKECQSKDWETHKAIHKKAMKKINAK</sequence>
<keyword evidence="3" id="KW-0862">Zinc</keyword>
<feature type="domain" description="MYND-type" evidence="6">
    <location>
        <begin position="801"/>
        <end position="837"/>
    </location>
</feature>
<evidence type="ECO:0000313" key="8">
    <source>
        <dbReference type="Proteomes" id="UP001054902"/>
    </source>
</evidence>
<accession>A0AAD3CRZ3</accession>
<comment type="caution">
    <text evidence="7">The sequence shown here is derived from an EMBL/GenBank/DDBJ whole genome shotgun (WGS) entry which is preliminary data.</text>
</comment>
<dbReference type="Gene3D" id="1.25.40.10">
    <property type="entry name" value="Tetratricopeptide repeat domain"/>
    <property type="match status" value="1"/>
</dbReference>
<evidence type="ECO:0000313" key="7">
    <source>
        <dbReference type="EMBL" id="GFH50818.1"/>
    </source>
</evidence>
<dbReference type="Proteomes" id="UP001054902">
    <property type="component" value="Unassembled WGS sequence"/>
</dbReference>
<protein>
    <recommendedName>
        <fullName evidence="6">MYND-type domain-containing protein</fullName>
    </recommendedName>
</protein>
<evidence type="ECO:0000256" key="2">
    <source>
        <dbReference type="ARBA" id="ARBA00022771"/>
    </source>
</evidence>
<dbReference type="InterPro" id="IPR002893">
    <property type="entry name" value="Znf_MYND"/>
</dbReference>
<evidence type="ECO:0000256" key="3">
    <source>
        <dbReference type="ARBA" id="ARBA00022833"/>
    </source>
</evidence>
<gene>
    <name evidence="7" type="ORF">CTEN210_07294</name>
</gene>
<dbReference type="GO" id="GO:0008270">
    <property type="term" value="F:zinc ion binding"/>
    <property type="evidence" value="ECO:0007669"/>
    <property type="project" value="UniProtKB-KW"/>
</dbReference>
<dbReference type="PROSITE" id="PS50865">
    <property type="entry name" value="ZF_MYND_2"/>
    <property type="match status" value="1"/>
</dbReference>
<dbReference type="Pfam" id="PF01753">
    <property type="entry name" value="zf-MYND"/>
    <property type="match status" value="1"/>
</dbReference>
<dbReference type="Gene3D" id="6.10.140.2220">
    <property type="match status" value="1"/>
</dbReference>
<dbReference type="SUPFAM" id="SSF144232">
    <property type="entry name" value="HIT/MYND zinc finger-like"/>
    <property type="match status" value="1"/>
</dbReference>
<proteinExistence type="predicted"/>
<evidence type="ECO:0000256" key="5">
    <source>
        <dbReference type="SAM" id="MobiDB-lite"/>
    </source>
</evidence>
<keyword evidence="2 4" id="KW-0863">Zinc-finger</keyword>
<organism evidence="7 8">
    <name type="scientific">Chaetoceros tenuissimus</name>
    <dbReference type="NCBI Taxonomy" id="426638"/>
    <lineage>
        <taxon>Eukaryota</taxon>
        <taxon>Sar</taxon>
        <taxon>Stramenopiles</taxon>
        <taxon>Ochrophyta</taxon>
        <taxon>Bacillariophyta</taxon>
        <taxon>Coscinodiscophyceae</taxon>
        <taxon>Chaetocerotophycidae</taxon>
        <taxon>Chaetocerotales</taxon>
        <taxon>Chaetocerotaceae</taxon>
        <taxon>Chaetoceros</taxon>
    </lineage>
</organism>
<name>A0AAD3CRZ3_9STRA</name>
<evidence type="ECO:0000259" key="6">
    <source>
        <dbReference type="PROSITE" id="PS50865"/>
    </source>
</evidence>
<keyword evidence="1" id="KW-0479">Metal-binding</keyword>
<keyword evidence="8" id="KW-1185">Reference proteome</keyword>